<evidence type="ECO:0000313" key="2">
    <source>
        <dbReference type="EMBL" id="KMQ82457.1"/>
    </source>
</evidence>
<accession>A0A0J7JWI6</accession>
<comment type="caution">
    <text evidence="2">The sequence shown here is derived from an EMBL/GenBank/DDBJ whole genome shotgun (WGS) entry which is preliminary data.</text>
</comment>
<evidence type="ECO:0000313" key="3">
    <source>
        <dbReference type="Proteomes" id="UP000036403"/>
    </source>
</evidence>
<gene>
    <name evidence="2" type="ORF">RF55_22902</name>
</gene>
<protein>
    <submittedName>
        <fullName evidence="2">Uncharacterized protein</fullName>
    </submittedName>
</protein>
<feature type="compositionally biased region" description="Basic and acidic residues" evidence="1">
    <location>
        <begin position="66"/>
        <end position="77"/>
    </location>
</feature>
<reference evidence="2 3" key="1">
    <citation type="submission" date="2015-04" db="EMBL/GenBank/DDBJ databases">
        <title>Lasius niger genome sequencing.</title>
        <authorList>
            <person name="Konorov E.A."/>
            <person name="Nikitin M.A."/>
            <person name="Kirill M.V."/>
            <person name="Chang P."/>
        </authorList>
    </citation>
    <scope>NUCLEOTIDE SEQUENCE [LARGE SCALE GENOMIC DNA]</scope>
    <source>
        <tissue evidence="2">Whole</tissue>
    </source>
</reference>
<organism evidence="2 3">
    <name type="scientific">Lasius niger</name>
    <name type="common">Black garden ant</name>
    <dbReference type="NCBI Taxonomy" id="67767"/>
    <lineage>
        <taxon>Eukaryota</taxon>
        <taxon>Metazoa</taxon>
        <taxon>Ecdysozoa</taxon>
        <taxon>Arthropoda</taxon>
        <taxon>Hexapoda</taxon>
        <taxon>Insecta</taxon>
        <taxon>Pterygota</taxon>
        <taxon>Neoptera</taxon>
        <taxon>Endopterygota</taxon>
        <taxon>Hymenoptera</taxon>
        <taxon>Apocrita</taxon>
        <taxon>Aculeata</taxon>
        <taxon>Formicoidea</taxon>
        <taxon>Formicidae</taxon>
        <taxon>Formicinae</taxon>
        <taxon>Lasius</taxon>
        <taxon>Lasius</taxon>
    </lineage>
</organism>
<feature type="region of interest" description="Disordered" evidence="1">
    <location>
        <begin position="64"/>
        <end position="93"/>
    </location>
</feature>
<evidence type="ECO:0000256" key="1">
    <source>
        <dbReference type="SAM" id="MobiDB-lite"/>
    </source>
</evidence>
<feature type="compositionally biased region" description="Low complexity" evidence="1">
    <location>
        <begin position="78"/>
        <end position="87"/>
    </location>
</feature>
<name>A0A0J7JWI6_LASNI</name>
<keyword evidence="3" id="KW-1185">Reference proteome</keyword>
<sequence length="232" mass="26860">MGPSTHKIYRGHLDRYEKWCAERDPGDAGVFRRYADLELRSRKLSRSYVKAVLNTIRRKWFSSSSRKKDDSNDDSDRSGSSSSSSRPVVRKRRATQKFTATELQKIRESCLVDYERNELSLWILLLTDTTLKTRDLPKLNGLEYRKKWIEGDDGYLSRFLSTVPNVPIFPKRHNTYLAQFKNRLEKLFPSSSSIIGGGKGNNNNEDTIVGSFEMIKRSTRLPSETKDKKKIE</sequence>
<proteinExistence type="predicted"/>
<dbReference type="EMBL" id="LBMM01025269">
    <property type="protein sequence ID" value="KMQ82457.1"/>
    <property type="molecule type" value="Genomic_DNA"/>
</dbReference>
<dbReference type="Proteomes" id="UP000036403">
    <property type="component" value="Unassembled WGS sequence"/>
</dbReference>
<dbReference type="AlphaFoldDB" id="A0A0J7JWI6"/>
<dbReference type="PaxDb" id="67767-A0A0J7JWI6"/>